<dbReference type="EMBL" id="AMQM01003868">
    <property type="status" value="NOT_ANNOTATED_CDS"/>
    <property type="molecule type" value="Genomic_DNA"/>
</dbReference>
<reference evidence="3" key="1">
    <citation type="submission" date="2012-12" db="EMBL/GenBank/DDBJ databases">
        <authorList>
            <person name="Hellsten U."/>
            <person name="Grimwood J."/>
            <person name="Chapman J.A."/>
            <person name="Shapiro H."/>
            <person name="Aerts A."/>
            <person name="Otillar R.P."/>
            <person name="Terry A.Y."/>
            <person name="Boore J.L."/>
            <person name="Simakov O."/>
            <person name="Marletaz F."/>
            <person name="Cho S.-J."/>
            <person name="Edsinger-Gonzales E."/>
            <person name="Havlak P."/>
            <person name="Kuo D.-H."/>
            <person name="Larsson T."/>
            <person name="Lv J."/>
            <person name="Arendt D."/>
            <person name="Savage R."/>
            <person name="Osoegawa K."/>
            <person name="de Jong P."/>
            <person name="Lindberg D.R."/>
            <person name="Seaver E.C."/>
            <person name="Weisblat D.A."/>
            <person name="Putnam N.H."/>
            <person name="Grigoriev I.V."/>
            <person name="Rokhsar D.S."/>
        </authorList>
    </citation>
    <scope>NUCLEOTIDE SEQUENCE</scope>
</reference>
<dbReference type="GeneID" id="20196771"/>
<reference evidence="2" key="3">
    <citation type="submission" date="2015-06" db="UniProtKB">
        <authorList>
            <consortium name="EnsemblMetazoa"/>
        </authorList>
    </citation>
    <scope>IDENTIFICATION</scope>
</reference>
<evidence type="ECO:0008006" key="4">
    <source>
        <dbReference type="Google" id="ProtNLM"/>
    </source>
</evidence>
<accession>T1EJM1</accession>
<keyword evidence="3" id="KW-1185">Reference proteome</keyword>
<dbReference type="InParanoid" id="T1EJM1"/>
<reference evidence="1 3" key="2">
    <citation type="journal article" date="2013" name="Nature">
        <title>Insights into bilaterian evolution from three spiralian genomes.</title>
        <authorList>
            <person name="Simakov O."/>
            <person name="Marletaz F."/>
            <person name="Cho S.J."/>
            <person name="Edsinger-Gonzales E."/>
            <person name="Havlak P."/>
            <person name="Hellsten U."/>
            <person name="Kuo D.H."/>
            <person name="Larsson T."/>
            <person name="Lv J."/>
            <person name="Arendt D."/>
            <person name="Savage R."/>
            <person name="Osoegawa K."/>
            <person name="de Jong P."/>
            <person name="Grimwood J."/>
            <person name="Chapman J.A."/>
            <person name="Shapiro H."/>
            <person name="Aerts A."/>
            <person name="Otillar R.P."/>
            <person name="Terry A.Y."/>
            <person name="Boore J.L."/>
            <person name="Grigoriev I.V."/>
            <person name="Lindberg D.R."/>
            <person name="Seaver E.C."/>
            <person name="Weisblat D.A."/>
            <person name="Putnam N.H."/>
            <person name="Rokhsar D.S."/>
        </authorList>
    </citation>
    <scope>NUCLEOTIDE SEQUENCE</scope>
</reference>
<evidence type="ECO:0000313" key="1">
    <source>
        <dbReference type="EMBL" id="ESO05732.1"/>
    </source>
</evidence>
<dbReference type="EMBL" id="KB096325">
    <property type="protein sequence ID" value="ESO05732.1"/>
    <property type="molecule type" value="Genomic_DNA"/>
</dbReference>
<evidence type="ECO:0000313" key="2">
    <source>
        <dbReference type="EnsemblMetazoa" id="HelroP145689"/>
    </source>
</evidence>
<dbReference type="PANTHER" id="PTHR47163:SF2">
    <property type="entry name" value="SI:DKEY-17M8.2"/>
    <property type="match status" value="1"/>
</dbReference>
<protein>
    <recommendedName>
        <fullName evidence="4">ISXO2-like transposase domain-containing protein</fullName>
    </recommendedName>
</protein>
<dbReference type="InterPro" id="IPR053164">
    <property type="entry name" value="IS1016-like_transposase"/>
</dbReference>
<dbReference type="KEGG" id="hro:HELRODRAFT_145689"/>
<dbReference type="OrthoDB" id="10062329at2759"/>
<name>T1EJM1_HELRO</name>
<dbReference type="CTD" id="20196771"/>
<gene>
    <name evidence="2" type="primary">20196771</name>
    <name evidence="1" type="ORF">HELRODRAFT_145689</name>
</gene>
<dbReference type="AlphaFoldDB" id="T1EJM1"/>
<proteinExistence type="predicted"/>
<dbReference type="HOGENOM" id="CLU_044348_4_0_1"/>
<dbReference type="RefSeq" id="XP_009016365.1">
    <property type="nucleotide sequence ID" value="XM_009018117.1"/>
</dbReference>
<evidence type="ECO:0000313" key="3">
    <source>
        <dbReference type="Proteomes" id="UP000015101"/>
    </source>
</evidence>
<dbReference type="PANTHER" id="PTHR47163">
    <property type="entry name" value="DDE_TNP_IS1595 DOMAIN-CONTAINING PROTEIN"/>
    <property type="match status" value="1"/>
</dbReference>
<dbReference type="OMA" id="VQINESC"/>
<organism evidence="2 3">
    <name type="scientific">Helobdella robusta</name>
    <name type="common">Californian leech</name>
    <dbReference type="NCBI Taxonomy" id="6412"/>
    <lineage>
        <taxon>Eukaryota</taxon>
        <taxon>Metazoa</taxon>
        <taxon>Spiralia</taxon>
        <taxon>Lophotrochozoa</taxon>
        <taxon>Annelida</taxon>
        <taxon>Clitellata</taxon>
        <taxon>Hirudinea</taxon>
        <taxon>Rhynchobdellida</taxon>
        <taxon>Glossiphoniidae</taxon>
        <taxon>Helobdella</taxon>
    </lineage>
</organism>
<dbReference type="EnsemblMetazoa" id="HelroT145689">
    <property type="protein sequence ID" value="HelroP145689"/>
    <property type="gene ID" value="HelroG145689"/>
</dbReference>
<dbReference type="Proteomes" id="UP000015101">
    <property type="component" value="Unassembled WGS sequence"/>
</dbReference>
<sequence>NNLAQIGSPGHIVQINESCISSAKRSRNRNARPVRTRWVFGGIDTQTKDAFLVEVNKRDAATLLPLIQRHVLPG</sequence>